<dbReference type="NCBIfam" id="NF008741">
    <property type="entry name" value="PRK11770.1-3"/>
    <property type="match status" value="1"/>
</dbReference>
<feature type="transmembrane region" description="Helical" evidence="1">
    <location>
        <begin position="41"/>
        <end position="58"/>
    </location>
</feature>
<dbReference type="KEGG" id="nao:Y958_12380"/>
<feature type="domain" description="Inner membrane component" evidence="2">
    <location>
        <begin position="77"/>
        <end position="127"/>
    </location>
</feature>
<dbReference type="EMBL" id="CP022110">
    <property type="protein sequence ID" value="ASG21519.1"/>
    <property type="molecule type" value="Genomic_DNA"/>
</dbReference>
<protein>
    <recommendedName>
        <fullName evidence="1">Inner membrane protein YccF</fullName>
    </recommendedName>
</protein>
<dbReference type="Pfam" id="PF03733">
    <property type="entry name" value="YccF"/>
    <property type="match status" value="2"/>
</dbReference>
<dbReference type="PANTHER" id="PTHR42903">
    <property type="entry name" value="INNER MEMBRANE PROTEIN YCCF"/>
    <property type="match status" value="1"/>
</dbReference>
<sequence>MISLLMNILWVVLFGFTGALAWFMASILMVVSIIGIPWARAAFNMGLFVLWPFGQMAVDRRVLTGREDLGTSPLGFLGNVVWFLFAGWWLALYHVFAGVFWFVTIIGIPFAIQHFKFAVLALAPIGKAIVPVETMGMPRY</sequence>
<dbReference type="InterPro" id="IPR031308">
    <property type="entry name" value="UCP028777"/>
</dbReference>
<organism evidence="3 4">
    <name type="scientific">Nitrospirillum viridazoti CBAmc</name>
    <dbReference type="NCBI Taxonomy" id="1441467"/>
    <lineage>
        <taxon>Bacteria</taxon>
        <taxon>Pseudomonadati</taxon>
        <taxon>Pseudomonadota</taxon>
        <taxon>Alphaproteobacteria</taxon>
        <taxon>Rhodospirillales</taxon>
        <taxon>Azospirillaceae</taxon>
        <taxon>Nitrospirillum</taxon>
        <taxon>Nitrospirillum viridazoti</taxon>
    </lineage>
</organism>
<accession>A0A248JSD0</accession>
<comment type="subcellular location">
    <subcellularLocation>
        <location evidence="1">Cell inner membrane</location>
        <topology evidence="1">Multi-pass membrane protein</topology>
    </subcellularLocation>
</comment>
<evidence type="ECO:0000313" key="4">
    <source>
        <dbReference type="Proteomes" id="UP000197153"/>
    </source>
</evidence>
<keyword evidence="1" id="KW-0812">Transmembrane</keyword>
<feature type="transmembrane region" description="Helical" evidence="1">
    <location>
        <begin position="95"/>
        <end position="112"/>
    </location>
</feature>
<dbReference type="PANTHER" id="PTHR42903:SF1">
    <property type="entry name" value="INNER MEMBRANE PROTEIN YCCF"/>
    <property type="match status" value="1"/>
</dbReference>
<dbReference type="Proteomes" id="UP000197153">
    <property type="component" value="Chromosome 1"/>
</dbReference>
<dbReference type="PIRSF" id="PIRSF028777">
    <property type="entry name" value="UCP028777"/>
    <property type="match status" value="1"/>
</dbReference>
<dbReference type="NCBIfam" id="NF008742">
    <property type="entry name" value="PRK11770.1-4"/>
    <property type="match status" value="1"/>
</dbReference>
<feature type="domain" description="Inner membrane component" evidence="2">
    <location>
        <begin position="5"/>
        <end position="55"/>
    </location>
</feature>
<evidence type="ECO:0000259" key="2">
    <source>
        <dbReference type="Pfam" id="PF03733"/>
    </source>
</evidence>
<keyword evidence="1" id="KW-0472">Membrane</keyword>
<feature type="transmembrane region" description="Helical" evidence="1">
    <location>
        <begin position="7"/>
        <end position="35"/>
    </location>
</feature>
<feature type="transmembrane region" description="Helical" evidence="1">
    <location>
        <begin position="70"/>
        <end position="89"/>
    </location>
</feature>
<name>A0A248JSD0_9PROT</name>
<keyword evidence="1" id="KW-1133">Transmembrane helix</keyword>
<keyword evidence="1" id="KW-0997">Cell inner membrane</keyword>
<keyword evidence="1" id="KW-1003">Cell membrane</keyword>
<evidence type="ECO:0000256" key="1">
    <source>
        <dbReference type="PIRNR" id="PIRNR028777"/>
    </source>
</evidence>
<proteinExistence type="predicted"/>
<keyword evidence="4" id="KW-1185">Reference proteome</keyword>
<gene>
    <name evidence="3" type="ORF">Y958_12380</name>
</gene>
<dbReference type="InterPro" id="IPR052937">
    <property type="entry name" value="Inner_membrane_protein"/>
</dbReference>
<dbReference type="InterPro" id="IPR005185">
    <property type="entry name" value="YccF"/>
</dbReference>
<evidence type="ECO:0000313" key="3">
    <source>
        <dbReference type="EMBL" id="ASG21519.1"/>
    </source>
</evidence>
<reference evidence="3 4" key="1">
    <citation type="submission" date="2017-06" db="EMBL/GenBank/DDBJ databases">
        <title>Complete genome sequence of Nitrospirillum amazonense strain CBAmC, an endophytic nitrogen-fixing and plant growth-promoting bacterium, isolated from sugarcane.</title>
        <authorList>
            <person name="Schwab S."/>
            <person name="dos Santos Teixeira K.R."/>
            <person name="Simoes Araujo J.L."/>
            <person name="Soares Vidal M."/>
            <person name="Borges de Freitas H.R."/>
            <person name="Rivello Crivelaro A.L."/>
            <person name="Bueno de Camargo Nunes A."/>
            <person name="dos Santos C.M."/>
            <person name="Palmeira da Silva Rosa D."/>
            <person name="da Silva Padilha D."/>
            <person name="da Silva E."/>
            <person name="Araujo Terra L."/>
            <person name="Soares Mendes V."/>
            <person name="Farinelli L."/>
            <person name="Magalhaes Cruz L."/>
            <person name="Baldani J.I."/>
        </authorList>
    </citation>
    <scope>NUCLEOTIDE SEQUENCE [LARGE SCALE GENOMIC DNA]</scope>
    <source>
        <strain evidence="3 4">CBAmC</strain>
    </source>
</reference>
<dbReference type="AlphaFoldDB" id="A0A248JSD0"/>
<dbReference type="RefSeq" id="WP_088872217.1">
    <property type="nucleotide sequence ID" value="NZ_CP022110.1"/>
</dbReference>
<dbReference type="GO" id="GO:0005886">
    <property type="term" value="C:plasma membrane"/>
    <property type="evidence" value="ECO:0007669"/>
    <property type="project" value="UniProtKB-SubCell"/>
</dbReference>